<feature type="region of interest" description="Disordered" evidence="1">
    <location>
        <begin position="118"/>
        <end position="147"/>
    </location>
</feature>
<dbReference type="AlphaFoldDB" id="A0A834LSX2"/>
<dbReference type="EMBL" id="WJXA01000002">
    <property type="protein sequence ID" value="KAF7151000.1"/>
    <property type="molecule type" value="Genomic_DNA"/>
</dbReference>
<accession>A0A834LSX2</accession>
<evidence type="ECO:0000256" key="1">
    <source>
        <dbReference type="SAM" id="MobiDB-lite"/>
    </source>
</evidence>
<evidence type="ECO:0000313" key="2">
    <source>
        <dbReference type="EMBL" id="KAF7151000.1"/>
    </source>
</evidence>
<feature type="compositionally biased region" description="Basic and acidic residues" evidence="1">
    <location>
        <begin position="127"/>
        <end position="136"/>
    </location>
</feature>
<evidence type="ECO:0000313" key="3">
    <source>
        <dbReference type="Proteomes" id="UP000626092"/>
    </source>
</evidence>
<organism evidence="2 3">
    <name type="scientific">Rhododendron simsii</name>
    <name type="common">Sims's rhododendron</name>
    <dbReference type="NCBI Taxonomy" id="118357"/>
    <lineage>
        <taxon>Eukaryota</taxon>
        <taxon>Viridiplantae</taxon>
        <taxon>Streptophyta</taxon>
        <taxon>Embryophyta</taxon>
        <taxon>Tracheophyta</taxon>
        <taxon>Spermatophyta</taxon>
        <taxon>Magnoliopsida</taxon>
        <taxon>eudicotyledons</taxon>
        <taxon>Gunneridae</taxon>
        <taxon>Pentapetalae</taxon>
        <taxon>asterids</taxon>
        <taxon>Ericales</taxon>
        <taxon>Ericaceae</taxon>
        <taxon>Ericoideae</taxon>
        <taxon>Rhodoreae</taxon>
        <taxon>Rhododendron</taxon>
    </lineage>
</organism>
<feature type="region of interest" description="Disordered" evidence="1">
    <location>
        <begin position="1"/>
        <end position="36"/>
    </location>
</feature>
<dbReference type="PANTHER" id="PTHR36072">
    <property type="entry name" value="OS01G0541600 PROTEIN"/>
    <property type="match status" value="1"/>
</dbReference>
<sequence>MRKKGSNKKPPNFPSGSMPSVTLREESMGKRKTSVTPKSMLKLDHLRNLAVWASGEASIPPLGAFFGHRLAAVREALGAPPDSLLVTCQSSEPDRVANWCEFILQPGYNCTVRIEKNRAKARRKRDSSRPYERDMSSKGQTTMKSKSSCAIILKSVNSEKPAMSNPEVKMTTEDLVTETPATPSVSTCTSLLEAKRRKRNRSGSKKAVESESNSAALDAEKSAGTSNKRKKKPWTSLKEIAERS</sequence>
<dbReference type="OrthoDB" id="1937463at2759"/>
<comment type="caution">
    <text evidence="2">The sequence shown here is derived from an EMBL/GenBank/DDBJ whole genome shotgun (WGS) entry which is preliminary data.</text>
</comment>
<keyword evidence="3" id="KW-1185">Reference proteome</keyword>
<feature type="compositionally biased region" description="Polar residues" evidence="1">
    <location>
        <begin position="137"/>
        <end position="147"/>
    </location>
</feature>
<name>A0A834LSX2_RHOSS</name>
<protein>
    <submittedName>
        <fullName evidence="2">Uncharacterized protein</fullName>
    </submittedName>
</protein>
<gene>
    <name evidence="2" type="ORF">RHSIM_Rhsim02G0230400</name>
</gene>
<feature type="compositionally biased region" description="Polar residues" evidence="1">
    <location>
        <begin position="179"/>
        <end position="190"/>
    </location>
</feature>
<feature type="compositionally biased region" description="Basic residues" evidence="1">
    <location>
        <begin position="195"/>
        <end position="204"/>
    </location>
</feature>
<dbReference type="PANTHER" id="PTHR36072:SF2">
    <property type="entry name" value="OS01G0531000 PROTEIN"/>
    <property type="match status" value="1"/>
</dbReference>
<proteinExistence type="predicted"/>
<dbReference type="Proteomes" id="UP000626092">
    <property type="component" value="Unassembled WGS sequence"/>
</dbReference>
<feature type="region of interest" description="Disordered" evidence="1">
    <location>
        <begin position="175"/>
        <end position="244"/>
    </location>
</feature>
<reference evidence="2" key="1">
    <citation type="submission" date="2019-11" db="EMBL/GenBank/DDBJ databases">
        <authorList>
            <person name="Liu Y."/>
            <person name="Hou J."/>
            <person name="Li T.-Q."/>
            <person name="Guan C.-H."/>
            <person name="Wu X."/>
            <person name="Wu H.-Z."/>
            <person name="Ling F."/>
            <person name="Zhang R."/>
            <person name="Shi X.-G."/>
            <person name="Ren J.-P."/>
            <person name="Chen E.-F."/>
            <person name="Sun J.-M."/>
        </authorList>
    </citation>
    <scope>NUCLEOTIDE SEQUENCE</scope>
    <source>
        <strain evidence="2">Adult_tree_wgs_1</strain>
        <tissue evidence="2">Leaves</tissue>
    </source>
</reference>